<evidence type="ECO:0000256" key="1">
    <source>
        <dbReference type="ARBA" id="ARBA00005395"/>
    </source>
</evidence>
<dbReference type="InterPro" id="IPR016181">
    <property type="entry name" value="Acyl_CoA_acyltransferase"/>
</dbReference>
<dbReference type="NCBIfam" id="TIGR01575">
    <property type="entry name" value="rimI"/>
    <property type="match status" value="1"/>
</dbReference>
<dbReference type="InterPro" id="IPR006464">
    <property type="entry name" value="AcTrfase_RimI/Ard1"/>
</dbReference>
<evidence type="ECO:0000259" key="7">
    <source>
        <dbReference type="PROSITE" id="PS51186"/>
    </source>
</evidence>
<comment type="catalytic activity">
    <reaction evidence="5 6">
        <text>N-terminal L-alanyl-[ribosomal protein bS18] + acetyl-CoA = N-terminal N(alpha)-acetyl-L-alanyl-[ribosomal protein bS18] + CoA + H(+)</text>
        <dbReference type="Rhea" id="RHEA:43756"/>
        <dbReference type="Rhea" id="RHEA-COMP:10676"/>
        <dbReference type="Rhea" id="RHEA-COMP:10677"/>
        <dbReference type="ChEBI" id="CHEBI:15378"/>
        <dbReference type="ChEBI" id="CHEBI:57287"/>
        <dbReference type="ChEBI" id="CHEBI:57288"/>
        <dbReference type="ChEBI" id="CHEBI:64718"/>
        <dbReference type="ChEBI" id="CHEBI:83683"/>
        <dbReference type="EC" id="2.3.1.266"/>
    </reaction>
</comment>
<dbReference type="InterPro" id="IPR000182">
    <property type="entry name" value="GNAT_dom"/>
</dbReference>
<keyword evidence="9" id="KW-1185">Reference proteome</keyword>
<feature type="domain" description="N-acetyltransferase" evidence="7">
    <location>
        <begin position="5"/>
        <end position="150"/>
    </location>
</feature>
<comment type="subcellular location">
    <subcellularLocation>
        <location evidence="5 6">Cytoplasm</location>
    </subcellularLocation>
</comment>
<evidence type="ECO:0000256" key="2">
    <source>
        <dbReference type="ARBA" id="ARBA00022490"/>
    </source>
</evidence>
<dbReference type="Proteomes" id="UP001501294">
    <property type="component" value="Unassembled WGS sequence"/>
</dbReference>
<dbReference type="SUPFAM" id="SSF55729">
    <property type="entry name" value="Acyl-CoA N-acyltransferases (Nat)"/>
    <property type="match status" value="1"/>
</dbReference>
<dbReference type="EMBL" id="BAABFU010000001">
    <property type="protein sequence ID" value="GAA4342907.1"/>
    <property type="molecule type" value="Genomic_DNA"/>
</dbReference>
<dbReference type="Gene3D" id="3.40.630.30">
    <property type="match status" value="1"/>
</dbReference>
<dbReference type="CDD" id="cd04301">
    <property type="entry name" value="NAT_SF"/>
    <property type="match status" value="1"/>
</dbReference>
<dbReference type="GO" id="GO:0005840">
    <property type="term" value="C:ribosome"/>
    <property type="evidence" value="ECO:0007669"/>
    <property type="project" value="UniProtKB-KW"/>
</dbReference>
<accession>A0ABP8HQW8</accession>
<dbReference type="PROSITE" id="PS51186">
    <property type="entry name" value="GNAT"/>
    <property type="match status" value="1"/>
</dbReference>
<reference evidence="9" key="1">
    <citation type="journal article" date="2019" name="Int. J. Syst. Evol. Microbiol.">
        <title>The Global Catalogue of Microorganisms (GCM) 10K type strain sequencing project: providing services to taxonomists for standard genome sequencing and annotation.</title>
        <authorList>
            <consortium name="The Broad Institute Genomics Platform"/>
            <consortium name="The Broad Institute Genome Sequencing Center for Infectious Disease"/>
            <person name="Wu L."/>
            <person name="Ma J."/>
        </authorList>
    </citation>
    <scope>NUCLEOTIDE SEQUENCE [LARGE SCALE GENOMIC DNA]</scope>
    <source>
        <strain evidence="9">JCM 17727</strain>
    </source>
</reference>
<comment type="similarity">
    <text evidence="1 5 6">Belongs to the acetyltransferase family. RimI subfamily.</text>
</comment>
<keyword evidence="8" id="KW-0687">Ribonucleoprotein</keyword>
<organism evidence="8 9">
    <name type="scientific">Kangiella taiwanensis</name>
    <dbReference type="NCBI Taxonomy" id="1079179"/>
    <lineage>
        <taxon>Bacteria</taxon>
        <taxon>Pseudomonadati</taxon>
        <taxon>Pseudomonadota</taxon>
        <taxon>Gammaproteobacteria</taxon>
        <taxon>Kangiellales</taxon>
        <taxon>Kangiellaceae</taxon>
        <taxon>Kangiella</taxon>
    </lineage>
</organism>
<keyword evidence="8" id="KW-0689">Ribosomal protein</keyword>
<sequence>MESNSVIRPLEVIDLEQVVTIEQEAHEYPWKKSIHLSCIEQEYPSLVLEREGQILAYVIFNYLYDECHLMNITTQSSHQGQGIATQLIQSLYSHAKLAGMKSVLLEVRESNQPAIAFYQRQQFEVIGQRLGYYPATGGREAAIVMRKALLEA</sequence>
<comment type="caution">
    <text evidence="5">Lacks conserved residue(s) required for the propagation of feature annotation.</text>
</comment>
<evidence type="ECO:0000256" key="3">
    <source>
        <dbReference type="ARBA" id="ARBA00022679"/>
    </source>
</evidence>
<comment type="caution">
    <text evidence="8">The sequence shown here is derived from an EMBL/GenBank/DDBJ whole genome shotgun (WGS) entry which is preliminary data.</text>
</comment>
<dbReference type="Pfam" id="PF00583">
    <property type="entry name" value="Acetyltransf_1"/>
    <property type="match status" value="1"/>
</dbReference>
<dbReference type="PANTHER" id="PTHR43420">
    <property type="entry name" value="ACETYLTRANSFERASE"/>
    <property type="match status" value="1"/>
</dbReference>
<name>A0ABP8HQW8_9GAMM</name>
<keyword evidence="2 5" id="KW-0963">Cytoplasm</keyword>
<keyword evidence="3 5" id="KW-0808">Transferase</keyword>
<evidence type="ECO:0000313" key="8">
    <source>
        <dbReference type="EMBL" id="GAA4342907.1"/>
    </source>
</evidence>
<evidence type="ECO:0000256" key="6">
    <source>
        <dbReference type="RuleBase" id="RU363094"/>
    </source>
</evidence>
<feature type="binding site" evidence="5">
    <location>
        <position position="111"/>
    </location>
    <ligand>
        <name>acetyl-CoA</name>
        <dbReference type="ChEBI" id="CHEBI:57288"/>
    </ligand>
</feature>
<evidence type="ECO:0000313" key="9">
    <source>
        <dbReference type="Proteomes" id="UP001501294"/>
    </source>
</evidence>
<gene>
    <name evidence="5 8" type="primary">rimI</name>
    <name evidence="8" type="ORF">GCM10023150_01100</name>
</gene>
<dbReference type="PANTHER" id="PTHR43420:SF51">
    <property type="entry name" value="PEPTIDYL-LYSINE N-ACETYLTRANSFERASE YIAC"/>
    <property type="match status" value="1"/>
</dbReference>
<dbReference type="RefSeq" id="WP_223577548.1">
    <property type="nucleotide sequence ID" value="NZ_BAABFU010000001.1"/>
</dbReference>
<evidence type="ECO:0000256" key="4">
    <source>
        <dbReference type="ARBA" id="ARBA00023315"/>
    </source>
</evidence>
<dbReference type="HAMAP" id="MF_02210">
    <property type="entry name" value="RimI"/>
    <property type="match status" value="1"/>
</dbReference>
<proteinExistence type="inferred from homology"/>
<feature type="active site" description="Proton donor" evidence="5">
    <location>
        <position position="118"/>
    </location>
</feature>
<dbReference type="InterPro" id="IPR050680">
    <property type="entry name" value="YpeA/RimI_acetyltransf"/>
</dbReference>
<feature type="active site" description="Proton acceptor" evidence="5">
    <location>
        <position position="106"/>
    </location>
</feature>
<dbReference type="EC" id="2.3.1.266" evidence="5 6"/>
<comment type="function">
    <text evidence="5 6">Acetylates the N-terminal alanine of ribosomal protein bS18.</text>
</comment>
<evidence type="ECO:0000256" key="5">
    <source>
        <dbReference type="HAMAP-Rule" id="MF_02210"/>
    </source>
</evidence>
<dbReference type="InterPro" id="IPR043690">
    <property type="entry name" value="RimI"/>
</dbReference>
<keyword evidence="4 5" id="KW-0012">Acyltransferase</keyword>
<protein>
    <recommendedName>
        <fullName evidence="5 6">[Ribosomal protein bS18]-alanine N-acetyltransferase</fullName>
        <ecNumber evidence="5 6">2.3.1.266</ecNumber>
    </recommendedName>
</protein>